<evidence type="ECO:0000313" key="4">
    <source>
        <dbReference type="Proteomes" id="UP000658656"/>
    </source>
</evidence>
<dbReference type="Pfam" id="PF01557">
    <property type="entry name" value="FAA_hydrolase"/>
    <property type="match status" value="1"/>
</dbReference>
<keyword evidence="4" id="KW-1185">Reference proteome</keyword>
<dbReference type="GO" id="GO:0003824">
    <property type="term" value="F:catalytic activity"/>
    <property type="evidence" value="ECO:0007669"/>
    <property type="project" value="InterPro"/>
</dbReference>
<dbReference type="OrthoDB" id="2273115at2"/>
<dbReference type="Pfam" id="PF10370">
    <property type="entry name" value="Rv2993c-like_N"/>
    <property type="match status" value="1"/>
</dbReference>
<organism evidence="3 4">
    <name type="scientific">Amycolatopsis bartoniae</name>
    <dbReference type="NCBI Taxonomy" id="941986"/>
    <lineage>
        <taxon>Bacteria</taxon>
        <taxon>Bacillati</taxon>
        <taxon>Actinomycetota</taxon>
        <taxon>Actinomycetes</taxon>
        <taxon>Pseudonocardiales</taxon>
        <taxon>Pseudonocardiaceae</taxon>
        <taxon>Amycolatopsis</taxon>
    </lineage>
</organism>
<dbReference type="PANTHER" id="PTHR43211:SF1">
    <property type="entry name" value="BLL6422 PROTEIN"/>
    <property type="match status" value="1"/>
</dbReference>
<dbReference type="AlphaFoldDB" id="A0A8H9IXV5"/>
<evidence type="ECO:0000259" key="2">
    <source>
        <dbReference type="Pfam" id="PF10370"/>
    </source>
</evidence>
<feature type="domain" description="Rv2993c-like N-terminal" evidence="2">
    <location>
        <begin position="1"/>
        <end position="65"/>
    </location>
</feature>
<evidence type="ECO:0008006" key="5">
    <source>
        <dbReference type="Google" id="ProtNLM"/>
    </source>
</evidence>
<protein>
    <recommendedName>
        <fullName evidence="5">DUF2437 domain-containing protein</fullName>
    </recommendedName>
</protein>
<dbReference type="InterPro" id="IPR018833">
    <property type="entry name" value="Rv2993c-like_N"/>
</dbReference>
<gene>
    <name evidence="3" type="ORF">GCM10017566_45910</name>
</gene>
<proteinExistence type="predicted"/>
<reference evidence="3" key="1">
    <citation type="journal article" date="2014" name="Int. J. Syst. Evol. Microbiol.">
        <title>Complete genome sequence of Corynebacterium casei LMG S-19264T (=DSM 44701T), isolated from a smear-ripened cheese.</title>
        <authorList>
            <consortium name="US DOE Joint Genome Institute (JGI-PGF)"/>
            <person name="Walter F."/>
            <person name="Albersmeier A."/>
            <person name="Kalinowski J."/>
            <person name="Ruckert C."/>
        </authorList>
    </citation>
    <scope>NUCLEOTIDE SEQUENCE</scope>
    <source>
        <strain evidence="3">CGMCC 4.7679</strain>
    </source>
</reference>
<evidence type="ECO:0000259" key="1">
    <source>
        <dbReference type="Pfam" id="PF01557"/>
    </source>
</evidence>
<dbReference type="InterPro" id="IPR011234">
    <property type="entry name" value="Fumarylacetoacetase-like_C"/>
</dbReference>
<dbReference type="Gene3D" id="3.90.850.10">
    <property type="entry name" value="Fumarylacetoacetase-like, C-terminal domain"/>
    <property type="match status" value="1"/>
</dbReference>
<dbReference type="Proteomes" id="UP000658656">
    <property type="component" value="Unassembled WGS sequence"/>
</dbReference>
<name>A0A8H9IXV5_9PSEU</name>
<evidence type="ECO:0000313" key="3">
    <source>
        <dbReference type="EMBL" id="GHF66886.1"/>
    </source>
</evidence>
<dbReference type="SUPFAM" id="SSF56529">
    <property type="entry name" value="FAH"/>
    <property type="match status" value="1"/>
</dbReference>
<feature type="domain" description="Fumarylacetoacetase-like C-terminal" evidence="1">
    <location>
        <begin position="74"/>
        <end position="302"/>
    </location>
</feature>
<dbReference type="EMBL" id="BNAV01000006">
    <property type="protein sequence ID" value="GHF66886.1"/>
    <property type="molecule type" value="Genomic_DNA"/>
</dbReference>
<comment type="caution">
    <text evidence="3">The sequence shown here is derived from an EMBL/GenBank/DDBJ whole genome shotgun (WGS) entry which is preliminary data.</text>
</comment>
<reference evidence="3" key="2">
    <citation type="submission" date="2020-09" db="EMBL/GenBank/DDBJ databases">
        <authorList>
            <person name="Sun Q."/>
            <person name="Zhou Y."/>
        </authorList>
    </citation>
    <scope>NUCLEOTIDE SEQUENCE</scope>
    <source>
        <strain evidence="3">CGMCC 4.7679</strain>
    </source>
</reference>
<accession>A0A8H9IXV5</accession>
<sequence length="316" mass="33631">MRWATFATETGERVGAVDGGTIHALPPGETLLDHLRQGTLPATLDEAAGRSTDTVALNDVRLLAPIPRPPSMRDSLCYLQHMRNAMAARGVTEDLPDIWYDIPAFYFAGPASVVGPYEDVTIAPGSTWFDFELEIAAVIGGTGRDLAPHQAQELIAGYTLYCDWSARDLQALDRGLGIGQAKGKDAGTTLGPFLVTPDELPDHAFDSPFDIEVRASVNGVLVGSGTTGKMDWTYGEVLSYASRGIPLEPGDVIATGTIPTCTLIEHFNALEPDAPTFPGWLAPGDVVELTAAGIGTTRQRVVAGVDPWPLAPRPRA</sequence>
<dbReference type="InterPro" id="IPR036663">
    <property type="entry name" value="Fumarylacetoacetase_C_sf"/>
</dbReference>
<dbReference type="PANTHER" id="PTHR43211">
    <property type="entry name" value="FUMARYLACETOACETATE HYDROLASE"/>
    <property type="match status" value="1"/>
</dbReference>